<organism evidence="9">
    <name type="scientific">freshwater metagenome</name>
    <dbReference type="NCBI Taxonomy" id="449393"/>
    <lineage>
        <taxon>unclassified sequences</taxon>
        <taxon>metagenomes</taxon>
        <taxon>ecological metagenomes</taxon>
    </lineage>
</organism>
<keyword evidence="3" id="KW-0597">Phosphoprotein</keyword>
<dbReference type="GO" id="GO:0000155">
    <property type="term" value="F:phosphorelay sensor kinase activity"/>
    <property type="evidence" value="ECO:0007669"/>
    <property type="project" value="InterPro"/>
</dbReference>
<dbReference type="SUPFAM" id="SSF55874">
    <property type="entry name" value="ATPase domain of HSP90 chaperone/DNA topoisomerase II/histidine kinase"/>
    <property type="match status" value="1"/>
</dbReference>
<dbReference type="AlphaFoldDB" id="A0A6J7U239"/>
<dbReference type="InterPro" id="IPR004358">
    <property type="entry name" value="Sig_transdc_His_kin-like_C"/>
</dbReference>
<dbReference type="InterPro" id="IPR003661">
    <property type="entry name" value="HisK_dim/P_dom"/>
</dbReference>
<keyword evidence="7" id="KW-0812">Transmembrane</keyword>
<dbReference type="PROSITE" id="PS50109">
    <property type="entry name" value="HIS_KIN"/>
    <property type="match status" value="1"/>
</dbReference>
<dbReference type="Gene3D" id="3.30.565.10">
    <property type="entry name" value="Histidine kinase-like ATPase, C-terminal domain"/>
    <property type="match status" value="1"/>
</dbReference>
<dbReference type="GO" id="GO:0016036">
    <property type="term" value="P:cellular response to phosphate starvation"/>
    <property type="evidence" value="ECO:0007669"/>
    <property type="project" value="TreeGrafter"/>
</dbReference>
<feature type="domain" description="Histidine kinase" evidence="8">
    <location>
        <begin position="192"/>
        <end position="406"/>
    </location>
</feature>
<keyword evidence="6" id="KW-0902">Two-component regulatory system</keyword>
<dbReference type="Pfam" id="PF00512">
    <property type="entry name" value="HisKA"/>
    <property type="match status" value="1"/>
</dbReference>
<name>A0A6J7U239_9ZZZZ</name>
<dbReference type="PRINTS" id="PR00344">
    <property type="entry name" value="BCTRLSENSOR"/>
</dbReference>
<evidence type="ECO:0000313" key="9">
    <source>
        <dbReference type="EMBL" id="CAB5058827.1"/>
    </source>
</evidence>
<evidence type="ECO:0000256" key="4">
    <source>
        <dbReference type="ARBA" id="ARBA00022679"/>
    </source>
</evidence>
<reference evidence="9" key="1">
    <citation type="submission" date="2020-05" db="EMBL/GenBank/DDBJ databases">
        <authorList>
            <person name="Chiriac C."/>
            <person name="Salcher M."/>
            <person name="Ghai R."/>
            <person name="Kavagutti S V."/>
        </authorList>
    </citation>
    <scope>NUCLEOTIDE SEQUENCE</scope>
</reference>
<dbReference type="FunFam" id="1.10.287.130:FF:000001">
    <property type="entry name" value="Two-component sensor histidine kinase"/>
    <property type="match status" value="1"/>
</dbReference>
<dbReference type="EC" id="2.7.13.3" evidence="2"/>
<dbReference type="InterPro" id="IPR005467">
    <property type="entry name" value="His_kinase_dom"/>
</dbReference>
<keyword evidence="7" id="KW-1133">Transmembrane helix</keyword>
<dbReference type="SMART" id="SM00387">
    <property type="entry name" value="HATPase_c"/>
    <property type="match status" value="1"/>
</dbReference>
<evidence type="ECO:0000256" key="6">
    <source>
        <dbReference type="ARBA" id="ARBA00023012"/>
    </source>
</evidence>
<protein>
    <recommendedName>
        <fullName evidence="2">histidine kinase</fullName>
        <ecNumber evidence="2">2.7.13.3</ecNumber>
    </recommendedName>
</protein>
<evidence type="ECO:0000259" key="8">
    <source>
        <dbReference type="PROSITE" id="PS50109"/>
    </source>
</evidence>
<dbReference type="GO" id="GO:0005886">
    <property type="term" value="C:plasma membrane"/>
    <property type="evidence" value="ECO:0007669"/>
    <property type="project" value="TreeGrafter"/>
</dbReference>
<dbReference type="GO" id="GO:0004721">
    <property type="term" value="F:phosphoprotein phosphatase activity"/>
    <property type="evidence" value="ECO:0007669"/>
    <property type="project" value="TreeGrafter"/>
</dbReference>
<dbReference type="InterPro" id="IPR036097">
    <property type="entry name" value="HisK_dim/P_sf"/>
</dbReference>
<keyword evidence="4" id="KW-0808">Transferase</keyword>
<evidence type="ECO:0000256" key="2">
    <source>
        <dbReference type="ARBA" id="ARBA00012438"/>
    </source>
</evidence>
<evidence type="ECO:0000256" key="3">
    <source>
        <dbReference type="ARBA" id="ARBA00022553"/>
    </source>
</evidence>
<dbReference type="EMBL" id="CAFBQO010000114">
    <property type="protein sequence ID" value="CAB5058827.1"/>
    <property type="molecule type" value="Genomic_DNA"/>
</dbReference>
<dbReference type="CDD" id="cd00082">
    <property type="entry name" value="HisKA"/>
    <property type="match status" value="1"/>
</dbReference>
<dbReference type="SMART" id="SM00388">
    <property type="entry name" value="HisKA"/>
    <property type="match status" value="1"/>
</dbReference>
<dbReference type="InterPro" id="IPR036890">
    <property type="entry name" value="HATPase_C_sf"/>
</dbReference>
<dbReference type="PANTHER" id="PTHR45453:SF1">
    <property type="entry name" value="PHOSPHATE REGULON SENSOR PROTEIN PHOR"/>
    <property type="match status" value="1"/>
</dbReference>
<sequence>MRFSAFTRTTVAIVSLLTAITMGVGGFSVLHSQGAELDKVDRSLDYVAQSAYENPIQPVGAALYAIEQSSLDITLAFLTHDGEETLVNESSLKYLGAPDFPTIELATQRPVRIPGESPYRFRAVMVEGGDFILIARSTADIDSNFRSNFQSLAGFTFALDSVAALLLYFYFRRLNRRDETASLARMQEFLGDASHELRTPLTVIKGYVEMLSKNQLKEDADKERAFSRVGTEIQRMETLVQDLLLLAELGESGARDIEKIDLSEILTAHGTDFITLNPERKVNLAIAQGITIEASRDYMARFIQNALTNIVRHTDASVAVNISLTPRGKSAELIIEDGGKGLPESAYREDIRSLNRFDKSRSRENGGSGLGMSIMSAVIQKLGGRFSLRKSSLGGLAIVVELPLVKD</sequence>
<dbReference type="PANTHER" id="PTHR45453">
    <property type="entry name" value="PHOSPHATE REGULON SENSOR PROTEIN PHOR"/>
    <property type="match status" value="1"/>
</dbReference>
<feature type="transmembrane region" description="Helical" evidence="7">
    <location>
        <begin position="152"/>
        <end position="171"/>
    </location>
</feature>
<dbReference type="SUPFAM" id="SSF47384">
    <property type="entry name" value="Homodimeric domain of signal transducing histidine kinase"/>
    <property type="match status" value="1"/>
</dbReference>
<comment type="catalytic activity">
    <reaction evidence="1">
        <text>ATP + protein L-histidine = ADP + protein N-phospho-L-histidine.</text>
        <dbReference type="EC" id="2.7.13.3"/>
    </reaction>
</comment>
<evidence type="ECO:0000256" key="5">
    <source>
        <dbReference type="ARBA" id="ARBA00022777"/>
    </source>
</evidence>
<accession>A0A6J7U239</accession>
<dbReference type="Gene3D" id="1.10.287.130">
    <property type="match status" value="1"/>
</dbReference>
<gene>
    <name evidence="9" type="ORF">UFOPK4307_00766</name>
</gene>
<evidence type="ECO:0000256" key="1">
    <source>
        <dbReference type="ARBA" id="ARBA00000085"/>
    </source>
</evidence>
<keyword evidence="7" id="KW-0472">Membrane</keyword>
<dbReference type="InterPro" id="IPR003594">
    <property type="entry name" value="HATPase_dom"/>
</dbReference>
<dbReference type="InterPro" id="IPR050351">
    <property type="entry name" value="BphY/WalK/GraS-like"/>
</dbReference>
<keyword evidence="5" id="KW-0418">Kinase</keyword>
<dbReference type="Pfam" id="PF02518">
    <property type="entry name" value="HATPase_c"/>
    <property type="match status" value="1"/>
</dbReference>
<proteinExistence type="predicted"/>
<evidence type="ECO:0000256" key="7">
    <source>
        <dbReference type="SAM" id="Phobius"/>
    </source>
</evidence>